<feature type="domain" description="PDZ" evidence="2">
    <location>
        <begin position="101"/>
        <end position="163"/>
    </location>
</feature>
<organism evidence="3 4">
    <name type="scientific">Schistosoma margrebowiei</name>
    <dbReference type="NCBI Taxonomy" id="48269"/>
    <lineage>
        <taxon>Eukaryota</taxon>
        <taxon>Metazoa</taxon>
        <taxon>Spiralia</taxon>
        <taxon>Lophotrochozoa</taxon>
        <taxon>Platyhelminthes</taxon>
        <taxon>Trematoda</taxon>
        <taxon>Digenea</taxon>
        <taxon>Strigeidida</taxon>
        <taxon>Schistosomatoidea</taxon>
        <taxon>Schistosomatidae</taxon>
        <taxon>Schistosoma</taxon>
    </lineage>
</organism>
<reference evidence="4" key="1">
    <citation type="submission" date="2023-11" db="UniProtKB">
        <authorList>
            <consortium name="WormBaseParasite"/>
        </authorList>
    </citation>
    <scope>IDENTIFICATION</scope>
</reference>
<dbReference type="PANTHER" id="PTHR19964">
    <property type="entry name" value="MULTIPLE PDZ DOMAIN PROTEIN"/>
    <property type="match status" value="1"/>
</dbReference>
<dbReference type="SMART" id="SM00228">
    <property type="entry name" value="PDZ"/>
    <property type="match status" value="5"/>
</dbReference>
<name>A0AA84Z4F6_9TREM</name>
<dbReference type="Proteomes" id="UP000050790">
    <property type="component" value="Unassembled WGS sequence"/>
</dbReference>
<proteinExistence type="predicted"/>
<dbReference type="InterPro" id="IPR001478">
    <property type="entry name" value="PDZ"/>
</dbReference>
<evidence type="ECO:0000313" key="3">
    <source>
        <dbReference type="Proteomes" id="UP000050790"/>
    </source>
</evidence>
<dbReference type="SUPFAM" id="SSF50156">
    <property type="entry name" value="PDZ domain-like"/>
    <property type="match status" value="5"/>
</dbReference>
<feature type="domain" description="PDZ" evidence="2">
    <location>
        <begin position="1193"/>
        <end position="1278"/>
    </location>
</feature>
<feature type="domain" description="PDZ" evidence="2">
    <location>
        <begin position="471"/>
        <end position="562"/>
    </location>
</feature>
<dbReference type="Gene3D" id="2.30.42.10">
    <property type="match status" value="5"/>
</dbReference>
<protein>
    <recommendedName>
        <fullName evidence="2">PDZ domain-containing protein</fullName>
    </recommendedName>
</protein>
<evidence type="ECO:0000259" key="2">
    <source>
        <dbReference type="PROSITE" id="PS50106"/>
    </source>
</evidence>
<evidence type="ECO:0000256" key="1">
    <source>
        <dbReference type="SAM" id="MobiDB-lite"/>
    </source>
</evidence>
<dbReference type="PROSITE" id="PS50106">
    <property type="entry name" value="PDZ"/>
    <property type="match status" value="4"/>
</dbReference>
<sequence>MDFEIVRSSVLKLVQESKSKGNFSLNRLAEHVYSMLQSELLVRCYDIVNIVNRPSILDELDSYIPYANINEVQTGLPPFSMDQLKKRITGLHLPHGTGIFTIQLPDYQPRFGYRRSGIVLRQAVIKGEVENLFVSGVEHGSPASNAMDLHMGDRIYSISGYPLDWHTLEQLRYKLIELDGLAPNSNIYDLANYLLNRPYQNTGISRDHNYNRNSSVYKVPSEQTSLTNFKPPVLVIFRYPKSNSLWSNQIANNETNELPLQTTENNSSFSCYETVLENDGNDNGLGLQIGFNQDNTGIHIVSIFKNSQAERDGVLKEGDRVIEVNYQNLEGLEGKQALKKVKSICRNTKYVQIKCSRNNQINNNHDENHLISSCDDKKEQPEDNNLHDPILNNEDVNNISIDVKSVLTRTPTPTMNNSDTSIYDSQDDSVLFYNCKFNQPDDECMNETDSNDKSLLKKWLDVFNPDVELLLVYYDIKNSNCGLGIGIGDTVEDDEIFGKNQHRHYIMEINSEGPIGKDGTLSIGDELLEINDVVIVNKDHLEISSIFPTIPAEGYLICARYQNKSQIDIKVENGSDELASVVFFTRTLSDGEIPNVDFNEQILDNNVFDESNSGFKNNISLAPPNSEEGIDQHSGSDIDESRYPIKLLTITNSALQNKSSSLEFQSEDIPTDKMINEDIKPEIDKNNLIMHDQKPIESTLISPLQRLPMAVKLVKSMEKLPSQVSDLISENNNPDHTNLIQPNEITNRNDDNVLTVKVLKKAGEILGLELELESGDERGIKLAHITPGSPVDRLKYWNKHKSMNYIQTDSDYSKPSDTSCINDDHLRIPTAGDRILSVSDYSFQNMSAFTALRLLRKLISYSGFIKIKFIPSEYFGNNQLKYNSQCRMSQMISHTNNYTEQQYNYFPKPFILNKANTTTNNNDNISNKSNDNDNNNNNNQLIHLNKHSSSFKSILNTETTSKLDQSFRTVRQYLITENNPIYYYSMDTPNKNDKLILKNELPNVKQKIDQFNKIAYNHMFQSRSDIPIIKLNNNEFPWSNERFYLRQVNKTLSLWNSNEQLNSKSVAMSNINTFSNNNNQHNHEGFIDFNYDAFSFKSIFKNVNHESIELKNTLSTDKQYKYHKTKREHSFIISNHPNESDKYSSQTEQNQLLIGGKLKYKKENNDSNNNLTLDEFINNNTIQNVNLLSEQFTLDVYRNSNQNLGFSVSRLTSLFDETSNYYIVISDIQLPNKNNHLQIGDCILSVNEINLINMDLRKSVKLLKSTPFPIQLKIQRLNKINLLTDINCEEDLSVDTDTDEEAEIMTKIIDMAQNYTFTNCTKIKEQVDMEDIQNTNLCNVELTETNHNAINDRTTKTVLHNQSVKLLRQKVIKWLHIHQTLIQLNKYKLKQFNKHHYNYGDETEITMNNTDDMIWKDDGVLVYKLSNK</sequence>
<feature type="region of interest" description="Disordered" evidence="1">
    <location>
        <begin position="365"/>
        <end position="384"/>
    </location>
</feature>
<feature type="region of interest" description="Disordered" evidence="1">
    <location>
        <begin position="917"/>
        <end position="941"/>
    </location>
</feature>
<dbReference type="CDD" id="cd00136">
    <property type="entry name" value="PDZ_canonical"/>
    <property type="match status" value="3"/>
</dbReference>
<accession>A0AA84Z4F6</accession>
<evidence type="ECO:0000313" key="4">
    <source>
        <dbReference type="WBParaSite" id="SMRG1_11680.1"/>
    </source>
</evidence>
<dbReference type="PANTHER" id="PTHR19964:SF92">
    <property type="entry name" value="PATJ HOMOLOG"/>
    <property type="match status" value="1"/>
</dbReference>
<dbReference type="Pfam" id="PF00595">
    <property type="entry name" value="PDZ"/>
    <property type="match status" value="3"/>
</dbReference>
<dbReference type="WBParaSite" id="SMRG1_11680.1">
    <property type="protein sequence ID" value="SMRG1_11680.1"/>
    <property type="gene ID" value="SMRG1_11680"/>
</dbReference>
<dbReference type="InterPro" id="IPR051342">
    <property type="entry name" value="PDZ_scaffold"/>
</dbReference>
<dbReference type="InterPro" id="IPR036034">
    <property type="entry name" value="PDZ_sf"/>
</dbReference>
<feature type="domain" description="PDZ" evidence="2">
    <location>
        <begin position="273"/>
        <end position="343"/>
    </location>
</feature>